<protein>
    <recommendedName>
        <fullName evidence="1">F-box domain-containing protein</fullName>
    </recommendedName>
</protein>
<name>A0A409WGV2_PSICY</name>
<dbReference type="OrthoDB" id="613763at2759"/>
<dbReference type="InParanoid" id="A0A409WGV2"/>
<evidence type="ECO:0000259" key="1">
    <source>
        <dbReference type="PROSITE" id="PS50181"/>
    </source>
</evidence>
<dbReference type="SMART" id="SM00256">
    <property type="entry name" value="FBOX"/>
    <property type="match status" value="1"/>
</dbReference>
<dbReference type="PROSITE" id="PS50181">
    <property type="entry name" value="FBOX"/>
    <property type="match status" value="1"/>
</dbReference>
<evidence type="ECO:0000313" key="2">
    <source>
        <dbReference type="EMBL" id="PPQ77733.1"/>
    </source>
</evidence>
<comment type="caution">
    <text evidence="2">The sequence shown here is derived from an EMBL/GenBank/DDBJ whole genome shotgun (WGS) entry which is preliminary data.</text>
</comment>
<accession>A0A409WGV2</accession>
<dbReference type="EMBL" id="NHYD01003434">
    <property type="protein sequence ID" value="PPQ77733.1"/>
    <property type="molecule type" value="Genomic_DNA"/>
</dbReference>
<dbReference type="CDD" id="cd09917">
    <property type="entry name" value="F-box_SF"/>
    <property type="match status" value="1"/>
</dbReference>
<gene>
    <name evidence="2" type="ORF">CVT25_011168</name>
</gene>
<dbReference type="InterPro" id="IPR001810">
    <property type="entry name" value="F-box_dom"/>
</dbReference>
<keyword evidence="3" id="KW-1185">Reference proteome</keyword>
<feature type="domain" description="F-box" evidence="1">
    <location>
        <begin position="1"/>
        <end position="45"/>
    </location>
</feature>
<dbReference type="Gene3D" id="3.80.10.10">
    <property type="entry name" value="Ribonuclease Inhibitor"/>
    <property type="match status" value="1"/>
</dbReference>
<dbReference type="AlphaFoldDB" id="A0A409WGV2"/>
<proteinExistence type="predicted"/>
<dbReference type="Proteomes" id="UP000283269">
    <property type="component" value="Unassembled WGS sequence"/>
</dbReference>
<reference evidence="2 3" key="1">
    <citation type="journal article" date="2018" name="Evol. Lett.">
        <title>Horizontal gene cluster transfer increased hallucinogenic mushroom diversity.</title>
        <authorList>
            <person name="Reynolds H.T."/>
            <person name="Vijayakumar V."/>
            <person name="Gluck-Thaler E."/>
            <person name="Korotkin H.B."/>
            <person name="Matheny P.B."/>
            <person name="Slot J.C."/>
        </authorList>
    </citation>
    <scope>NUCLEOTIDE SEQUENCE [LARGE SCALE GENOMIC DNA]</scope>
    <source>
        <strain evidence="2 3">2631</strain>
    </source>
</reference>
<dbReference type="SUPFAM" id="SSF81383">
    <property type="entry name" value="F-box domain"/>
    <property type="match status" value="1"/>
</dbReference>
<dbReference type="Pfam" id="PF12937">
    <property type="entry name" value="F-box-like"/>
    <property type="match status" value="1"/>
</dbReference>
<organism evidence="2 3">
    <name type="scientific">Psilocybe cyanescens</name>
    <dbReference type="NCBI Taxonomy" id="93625"/>
    <lineage>
        <taxon>Eukaryota</taxon>
        <taxon>Fungi</taxon>
        <taxon>Dikarya</taxon>
        <taxon>Basidiomycota</taxon>
        <taxon>Agaricomycotina</taxon>
        <taxon>Agaricomycetes</taxon>
        <taxon>Agaricomycetidae</taxon>
        <taxon>Agaricales</taxon>
        <taxon>Agaricineae</taxon>
        <taxon>Strophariaceae</taxon>
        <taxon>Psilocybe</taxon>
    </lineage>
</organism>
<sequence>MSVQLLPTELLDSLSQYLDPNDLRALSAVNSRFYHVAQRRLYRHIYIDSRNLACVFTLARKPHVARHVRTCVIRLSPFSNLLGSFYQLLASALSNMCELTSLDLSVDQAASWIMRTRDDSTYRRLRRFSSSFHLDHNLAHFLSKADALLELEIDPVHHPLSPAASLRDGALSHLNQFTGSSEAAQHVVPGRPVEHIHLNSGDLTEDLAETLAKSTAPITVLAAATTSHSVSLIGTLTRCMEHLTHLRIVTTYNFSDAPDTTYFSNIADALTSLPDLQSCEIWGLHWISSKKSFHDQGRVWESEAFNSSYIPANNLLTNGTFLDDLYSDFSYAY</sequence>
<dbReference type="InterPro" id="IPR036047">
    <property type="entry name" value="F-box-like_dom_sf"/>
</dbReference>
<dbReference type="InterPro" id="IPR032675">
    <property type="entry name" value="LRR_dom_sf"/>
</dbReference>
<evidence type="ECO:0000313" key="3">
    <source>
        <dbReference type="Proteomes" id="UP000283269"/>
    </source>
</evidence>